<keyword evidence="3" id="KW-1003">Cell membrane</keyword>
<feature type="transmembrane region" description="Helical" evidence="7">
    <location>
        <begin position="7"/>
        <end position="26"/>
    </location>
</feature>
<feature type="transmembrane region" description="Helical" evidence="7">
    <location>
        <begin position="32"/>
        <end position="55"/>
    </location>
</feature>
<feature type="transmembrane region" description="Helical" evidence="7">
    <location>
        <begin position="305"/>
        <end position="324"/>
    </location>
</feature>
<evidence type="ECO:0000256" key="1">
    <source>
        <dbReference type="ARBA" id="ARBA00004651"/>
    </source>
</evidence>
<reference evidence="9 10" key="1">
    <citation type="submission" date="2018-02" db="EMBL/GenBank/DDBJ databases">
        <authorList>
            <person name="Rodrigo-Torres L."/>
            <person name="Arahal R. D."/>
            <person name="Lucena T."/>
        </authorList>
    </citation>
    <scope>NUCLEOTIDE SEQUENCE [LARGE SCALE GENOMIC DNA]</scope>
    <source>
        <strain evidence="9 10">CECT 9267</strain>
    </source>
</reference>
<dbReference type="Proteomes" id="UP000239650">
    <property type="component" value="Unassembled WGS sequence"/>
</dbReference>
<accession>A0AAE8J3X9</accession>
<evidence type="ECO:0000313" key="10">
    <source>
        <dbReference type="Proteomes" id="UP000239650"/>
    </source>
</evidence>
<comment type="caution">
    <text evidence="9">The sequence shown here is derived from an EMBL/GenBank/DDBJ whole genome shotgun (WGS) entry which is preliminary data.</text>
</comment>
<dbReference type="GO" id="GO:0005886">
    <property type="term" value="C:plasma membrane"/>
    <property type="evidence" value="ECO:0007669"/>
    <property type="project" value="UniProtKB-SubCell"/>
</dbReference>
<dbReference type="EMBL" id="OKRC01000002">
    <property type="protein sequence ID" value="SPE19493.1"/>
    <property type="molecule type" value="Genomic_DNA"/>
</dbReference>
<feature type="transmembrane region" description="Helical" evidence="7">
    <location>
        <begin position="274"/>
        <end position="293"/>
    </location>
</feature>
<comment type="similarity">
    <text evidence="2">Belongs to the acyltransferase 3 family.</text>
</comment>
<evidence type="ECO:0000256" key="5">
    <source>
        <dbReference type="ARBA" id="ARBA00022989"/>
    </source>
</evidence>
<feature type="transmembrane region" description="Helical" evidence="7">
    <location>
        <begin position="141"/>
        <end position="159"/>
    </location>
</feature>
<dbReference type="AlphaFoldDB" id="A0AAE8J3X9"/>
<dbReference type="PANTHER" id="PTHR40074">
    <property type="entry name" value="O-ACETYLTRANSFERASE WECH"/>
    <property type="match status" value="1"/>
</dbReference>
<dbReference type="RefSeq" id="WP_100970252.1">
    <property type="nucleotide sequence ID" value="NZ_JAUHHU010000002.1"/>
</dbReference>
<dbReference type="GO" id="GO:0016853">
    <property type="term" value="F:isomerase activity"/>
    <property type="evidence" value="ECO:0007669"/>
    <property type="project" value="UniProtKB-KW"/>
</dbReference>
<comment type="subcellular location">
    <subcellularLocation>
        <location evidence="1">Cell membrane</location>
        <topology evidence="1">Multi-pass membrane protein</topology>
    </subcellularLocation>
</comment>
<sequence length="339" mass="39183">MKRKNQKLYLAQMVAAICVVIIHVGTVVENPVAHFIIKSLICRIAVPFFFVNNAFFFRINADQIGYTKTWLKRLIISYTAVFVLYIPLGLQLMHQTVNIPWKFTPLLIIASYFYSGSFYHLWYFPAIIFALILVRWLVKKLGYGWTFIVSLGLFMLGSVETYSQFISNALLKKLMTNYFSLFWTTRNGLFFSPIYVLVGFFLADHKARLSAWRRYFKFGLWGAILLGIVEGTIVYLNQGIDKNFMYFTILFNFCAFGLLVTSKSEWQGLERLKPYNQGIFLLHMIPIQLFNIWVTSANTPQNGVLRSLLGIIVPVALIYGYRLVLKKIAGYQPINKKIS</sequence>
<keyword evidence="9" id="KW-0413">Isomerase</keyword>
<dbReference type="PANTHER" id="PTHR40074:SF2">
    <property type="entry name" value="O-ACETYLTRANSFERASE WECH"/>
    <property type="match status" value="1"/>
</dbReference>
<dbReference type="GO" id="GO:0016413">
    <property type="term" value="F:O-acetyltransferase activity"/>
    <property type="evidence" value="ECO:0007669"/>
    <property type="project" value="TreeGrafter"/>
</dbReference>
<feature type="transmembrane region" description="Helical" evidence="7">
    <location>
        <begin position="75"/>
        <end position="93"/>
    </location>
</feature>
<dbReference type="EC" id="5.1.1.-" evidence="9"/>
<feature type="domain" description="Acyltransferase 3" evidence="8">
    <location>
        <begin position="10"/>
        <end position="319"/>
    </location>
</feature>
<feature type="transmembrane region" description="Helical" evidence="7">
    <location>
        <begin position="179"/>
        <end position="203"/>
    </location>
</feature>
<name>A0AAE8J3X9_LATSK</name>
<feature type="transmembrane region" description="Helical" evidence="7">
    <location>
        <begin position="215"/>
        <end position="238"/>
    </location>
</feature>
<evidence type="ECO:0000259" key="8">
    <source>
        <dbReference type="Pfam" id="PF01757"/>
    </source>
</evidence>
<keyword evidence="5 7" id="KW-1133">Transmembrane helix</keyword>
<protein>
    <submittedName>
        <fullName evidence="9">Serine/alanine racemase</fullName>
        <ecNumber evidence="9">5.1.1.-</ecNumber>
    </submittedName>
</protein>
<evidence type="ECO:0000256" key="6">
    <source>
        <dbReference type="ARBA" id="ARBA00023136"/>
    </source>
</evidence>
<keyword evidence="4 7" id="KW-0812">Transmembrane</keyword>
<evidence type="ECO:0000256" key="2">
    <source>
        <dbReference type="ARBA" id="ARBA00007400"/>
    </source>
</evidence>
<dbReference type="InterPro" id="IPR002656">
    <property type="entry name" value="Acyl_transf_3_dom"/>
</dbReference>
<evidence type="ECO:0000256" key="3">
    <source>
        <dbReference type="ARBA" id="ARBA00022475"/>
    </source>
</evidence>
<evidence type="ECO:0000256" key="7">
    <source>
        <dbReference type="SAM" id="Phobius"/>
    </source>
</evidence>
<feature type="transmembrane region" description="Helical" evidence="7">
    <location>
        <begin position="244"/>
        <end position="262"/>
    </location>
</feature>
<organism evidence="9 10">
    <name type="scientific">Latilactobacillus sakei</name>
    <name type="common">Lactobacillus sakei</name>
    <dbReference type="NCBI Taxonomy" id="1599"/>
    <lineage>
        <taxon>Bacteria</taxon>
        <taxon>Bacillati</taxon>
        <taxon>Bacillota</taxon>
        <taxon>Bacilli</taxon>
        <taxon>Lactobacillales</taxon>
        <taxon>Lactobacillaceae</taxon>
        <taxon>Latilactobacillus</taxon>
    </lineage>
</organism>
<dbReference type="Pfam" id="PF01757">
    <property type="entry name" value="Acyl_transf_3"/>
    <property type="match status" value="1"/>
</dbReference>
<evidence type="ECO:0000313" key="9">
    <source>
        <dbReference type="EMBL" id="SPE19493.1"/>
    </source>
</evidence>
<proteinExistence type="inferred from homology"/>
<gene>
    <name evidence="9" type="primary">vanT</name>
    <name evidence="9" type="ORF">LAS9267_00457</name>
</gene>
<keyword evidence="6 7" id="KW-0472">Membrane</keyword>
<feature type="transmembrane region" description="Helical" evidence="7">
    <location>
        <begin position="113"/>
        <end position="134"/>
    </location>
</feature>
<evidence type="ECO:0000256" key="4">
    <source>
        <dbReference type="ARBA" id="ARBA00022692"/>
    </source>
</evidence>
<dbReference type="GO" id="GO:0009246">
    <property type="term" value="P:enterobacterial common antigen biosynthetic process"/>
    <property type="evidence" value="ECO:0007669"/>
    <property type="project" value="TreeGrafter"/>
</dbReference>